<keyword evidence="5 15" id="KW-0378">Hydrolase</keyword>
<dbReference type="InterPro" id="IPR044764">
    <property type="entry name" value="DDX52/Rok1_DEADc"/>
</dbReference>
<dbReference type="InterPro" id="IPR011545">
    <property type="entry name" value="DEAD/DEAH_box_helicase_dom"/>
</dbReference>
<dbReference type="InterPro" id="IPR014014">
    <property type="entry name" value="RNA_helicase_DEAD_Q_motif"/>
</dbReference>
<dbReference type="InterPro" id="IPR027417">
    <property type="entry name" value="P-loop_NTPase"/>
</dbReference>
<proteinExistence type="inferred from homology"/>
<evidence type="ECO:0000256" key="11">
    <source>
        <dbReference type="ARBA" id="ARBA00024355"/>
    </source>
</evidence>
<evidence type="ECO:0000259" key="19">
    <source>
        <dbReference type="PROSITE" id="PS51195"/>
    </source>
</evidence>
<dbReference type="SMART" id="SM00490">
    <property type="entry name" value="HELICc"/>
    <property type="match status" value="1"/>
</dbReference>
<dbReference type="FunFam" id="3.40.50.300:FF:000759">
    <property type="entry name" value="probable ATP-dependent RNA helicase DDX52"/>
    <property type="match status" value="1"/>
</dbReference>
<dbReference type="InterPro" id="IPR000629">
    <property type="entry name" value="RNA-helicase_DEAD-box_CS"/>
</dbReference>
<evidence type="ECO:0000256" key="9">
    <source>
        <dbReference type="ARBA" id="ARBA00023242"/>
    </source>
</evidence>
<dbReference type="PROSITE" id="PS51192">
    <property type="entry name" value="HELICASE_ATP_BIND_1"/>
    <property type="match status" value="1"/>
</dbReference>
<dbReference type="GO" id="GO:0003723">
    <property type="term" value="F:RNA binding"/>
    <property type="evidence" value="ECO:0007669"/>
    <property type="project" value="UniProtKB-KW"/>
</dbReference>
<comment type="function">
    <text evidence="10">ATP-dependent RNA helicase involved in 40S ribosomal subunit biogenesis. Required for the processing and cleavage of 35S pre-rRNA at sites A0, A1, and A2, leading to mature 18S rRNA.</text>
</comment>
<comment type="caution">
    <text evidence="20">The sequence shown here is derived from an EMBL/GenBank/DDBJ whole genome shotgun (WGS) entry which is preliminary data.</text>
</comment>
<evidence type="ECO:0000256" key="3">
    <source>
        <dbReference type="ARBA" id="ARBA00022517"/>
    </source>
</evidence>
<dbReference type="Gene3D" id="3.40.50.300">
    <property type="entry name" value="P-loop containing nucleotide triphosphate hydrolases"/>
    <property type="match status" value="2"/>
</dbReference>
<dbReference type="InterPro" id="IPR001650">
    <property type="entry name" value="Helicase_C-like"/>
</dbReference>
<comment type="similarity">
    <text evidence="11">Belongs to the DEAD box helicase family. DDX52/ROK1 subfamily.</text>
</comment>
<dbReference type="GO" id="GO:0016787">
    <property type="term" value="F:hydrolase activity"/>
    <property type="evidence" value="ECO:0007669"/>
    <property type="project" value="UniProtKB-KW"/>
</dbReference>
<evidence type="ECO:0000259" key="17">
    <source>
        <dbReference type="PROSITE" id="PS51192"/>
    </source>
</evidence>
<comment type="catalytic activity">
    <reaction evidence="13">
        <text>ATP + H2O = ADP + phosphate + H(+)</text>
        <dbReference type="Rhea" id="RHEA:13065"/>
        <dbReference type="ChEBI" id="CHEBI:15377"/>
        <dbReference type="ChEBI" id="CHEBI:15378"/>
        <dbReference type="ChEBI" id="CHEBI:30616"/>
        <dbReference type="ChEBI" id="CHEBI:43474"/>
        <dbReference type="ChEBI" id="CHEBI:456216"/>
        <dbReference type="EC" id="3.6.4.13"/>
    </reaction>
</comment>
<feature type="region of interest" description="Disordered" evidence="16">
    <location>
        <begin position="563"/>
        <end position="608"/>
    </location>
</feature>
<dbReference type="AlphaFoldDB" id="A0A9W6W7G5"/>
<feature type="region of interest" description="Disordered" evidence="16">
    <location>
        <begin position="15"/>
        <end position="35"/>
    </location>
</feature>
<dbReference type="PROSITE" id="PS00039">
    <property type="entry name" value="DEAD_ATP_HELICASE"/>
    <property type="match status" value="1"/>
</dbReference>
<name>A0A9W6W7G5_CANBO</name>
<dbReference type="CDD" id="cd17957">
    <property type="entry name" value="DEADc_DDX52"/>
    <property type="match status" value="1"/>
</dbReference>
<dbReference type="PROSITE" id="PS51194">
    <property type="entry name" value="HELICASE_CTER"/>
    <property type="match status" value="1"/>
</dbReference>
<feature type="short sequence motif" description="Q motif" evidence="14">
    <location>
        <begin position="134"/>
        <end position="162"/>
    </location>
</feature>
<dbReference type="Proteomes" id="UP001165120">
    <property type="component" value="Unassembled WGS sequence"/>
</dbReference>
<evidence type="ECO:0000256" key="7">
    <source>
        <dbReference type="ARBA" id="ARBA00022840"/>
    </source>
</evidence>
<feature type="domain" description="DEAD-box RNA helicase Q" evidence="19">
    <location>
        <begin position="134"/>
        <end position="162"/>
    </location>
</feature>
<dbReference type="EMBL" id="BSXN01000092">
    <property type="protein sequence ID" value="GME67055.1"/>
    <property type="molecule type" value="Genomic_DNA"/>
</dbReference>
<evidence type="ECO:0000256" key="8">
    <source>
        <dbReference type="ARBA" id="ARBA00022884"/>
    </source>
</evidence>
<dbReference type="Pfam" id="PF00271">
    <property type="entry name" value="Helicase_C"/>
    <property type="match status" value="1"/>
</dbReference>
<accession>A0A9W6W7G5</accession>
<dbReference type="EC" id="3.6.4.13" evidence="2"/>
<evidence type="ECO:0000256" key="2">
    <source>
        <dbReference type="ARBA" id="ARBA00012552"/>
    </source>
</evidence>
<sequence length="608" mass="68887">MDMFKMLTRGANLRSSKKVTSDFNDGNEKNLNSDKHNANSLKAKKVKQEVEKELDFFHQRNHKIVKKAGNDQGNGNGNENIEDDDSTEIGIDTKIDYNVLPKITNEKEAKLLRSSYSANITGDDIPLPIGSFEDLISRFRINKNLLNNLIDSGFTEPTPIQCESIPLVLNDRDIIACAPTGSGKTLAFLIPLIQKLSLYLNSTKDKKEFNRKQKPNKDNHKLRGLIISPTNELANQIYQELSNLTKDTDLQVAILNKSIANKLKNNIISKDKFDIIVSTPLRLIDIVKNESLDLSKIELLIFDEADKLFNKEFLEQTDNILTQCTNPKLRKCIFSATITSSVEEIANSIMISPLRVIIGRKEAANTNIDQKLVFCGNEHGKLLAIRELIQKGEFKPPVIIFLQSIVRAKSLFHELLYDRLNVDVIHAERTQKQREMIIENFKNGKLWVLICTDVLARGIDFKGINVVINYDVPISAQSYVHRIGRTGRANRKGKAITFYTKEDILAIKPIVNVMKQSGSIEGLPEWLSKDLSKLTKKEKERIKKAPIDRKQISTVPGVVRKKRKLRKEMIEASKKRKNDPSSYSKSESDKIDDNAGNINDDNDEYKSS</sequence>
<dbReference type="InterPro" id="IPR014001">
    <property type="entry name" value="Helicase_ATP-bd"/>
</dbReference>
<evidence type="ECO:0000256" key="1">
    <source>
        <dbReference type="ARBA" id="ARBA00004604"/>
    </source>
</evidence>
<keyword evidence="7 15" id="KW-0067">ATP-binding</keyword>
<evidence type="ECO:0000256" key="5">
    <source>
        <dbReference type="ARBA" id="ARBA00022801"/>
    </source>
</evidence>
<keyword evidence="4 15" id="KW-0547">Nucleotide-binding</keyword>
<keyword evidence="9" id="KW-0539">Nucleus</keyword>
<dbReference type="CDD" id="cd18787">
    <property type="entry name" value="SF2_C_DEAD"/>
    <property type="match status" value="1"/>
</dbReference>
<evidence type="ECO:0000259" key="18">
    <source>
        <dbReference type="PROSITE" id="PS51194"/>
    </source>
</evidence>
<feature type="region of interest" description="Disordered" evidence="16">
    <location>
        <begin position="67"/>
        <end position="87"/>
    </location>
</feature>
<dbReference type="PROSITE" id="PS51195">
    <property type="entry name" value="Q_MOTIF"/>
    <property type="match status" value="1"/>
</dbReference>
<evidence type="ECO:0000256" key="6">
    <source>
        <dbReference type="ARBA" id="ARBA00022806"/>
    </source>
</evidence>
<evidence type="ECO:0000256" key="10">
    <source>
        <dbReference type="ARBA" id="ARBA00024310"/>
    </source>
</evidence>
<dbReference type="PANTHER" id="PTHR47959">
    <property type="entry name" value="ATP-DEPENDENT RNA HELICASE RHLE-RELATED"/>
    <property type="match status" value="1"/>
</dbReference>
<dbReference type="SUPFAM" id="SSF52540">
    <property type="entry name" value="P-loop containing nucleoside triphosphate hydrolases"/>
    <property type="match status" value="1"/>
</dbReference>
<dbReference type="Pfam" id="PF00270">
    <property type="entry name" value="DEAD"/>
    <property type="match status" value="1"/>
</dbReference>
<evidence type="ECO:0000256" key="13">
    <source>
        <dbReference type="ARBA" id="ARBA00047984"/>
    </source>
</evidence>
<dbReference type="GO" id="GO:0030490">
    <property type="term" value="P:maturation of SSU-rRNA"/>
    <property type="evidence" value="ECO:0007669"/>
    <property type="project" value="InterPro"/>
</dbReference>
<reference evidence="20" key="1">
    <citation type="submission" date="2023-04" db="EMBL/GenBank/DDBJ databases">
        <title>Candida boidinii NBRC 10035.</title>
        <authorList>
            <person name="Ichikawa N."/>
            <person name="Sato H."/>
            <person name="Tonouchi N."/>
        </authorList>
    </citation>
    <scope>NUCLEOTIDE SEQUENCE</scope>
    <source>
        <strain evidence="20">NBRC 10035</strain>
    </source>
</reference>
<dbReference type="GO" id="GO:0005524">
    <property type="term" value="F:ATP binding"/>
    <property type="evidence" value="ECO:0007669"/>
    <property type="project" value="UniProtKB-KW"/>
</dbReference>
<dbReference type="SMART" id="SM00487">
    <property type="entry name" value="DEXDc"/>
    <property type="match status" value="1"/>
</dbReference>
<evidence type="ECO:0000256" key="4">
    <source>
        <dbReference type="ARBA" id="ARBA00022741"/>
    </source>
</evidence>
<evidence type="ECO:0000313" key="21">
    <source>
        <dbReference type="Proteomes" id="UP001165120"/>
    </source>
</evidence>
<keyword evidence="3" id="KW-0690">Ribosome biogenesis</keyword>
<organism evidence="20 21">
    <name type="scientific">Candida boidinii</name>
    <name type="common">Yeast</name>
    <dbReference type="NCBI Taxonomy" id="5477"/>
    <lineage>
        <taxon>Eukaryota</taxon>
        <taxon>Fungi</taxon>
        <taxon>Dikarya</taxon>
        <taxon>Ascomycota</taxon>
        <taxon>Saccharomycotina</taxon>
        <taxon>Pichiomycetes</taxon>
        <taxon>Pichiales</taxon>
        <taxon>Pichiaceae</taxon>
        <taxon>Ogataea</taxon>
        <taxon>Ogataea/Candida clade</taxon>
    </lineage>
</organism>
<gene>
    <name evidence="20" type="ORF">Cboi02_000048700</name>
</gene>
<feature type="compositionally biased region" description="Basic and acidic residues" evidence="16">
    <location>
        <begin position="26"/>
        <end position="35"/>
    </location>
</feature>
<evidence type="ECO:0000256" key="12">
    <source>
        <dbReference type="ARBA" id="ARBA00024367"/>
    </source>
</evidence>
<feature type="compositionally biased region" description="Low complexity" evidence="16">
    <location>
        <begin position="70"/>
        <end position="79"/>
    </location>
</feature>
<feature type="domain" description="Helicase C-terminal" evidence="18">
    <location>
        <begin position="367"/>
        <end position="531"/>
    </location>
</feature>
<dbReference type="GO" id="GO:0005730">
    <property type="term" value="C:nucleolus"/>
    <property type="evidence" value="ECO:0007669"/>
    <property type="project" value="UniProtKB-SubCell"/>
</dbReference>
<dbReference type="GO" id="GO:0005829">
    <property type="term" value="C:cytosol"/>
    <property type="evidence" value="ECO:0007669"/>
    <property type="project" value="TreeGrafter"/>
</dbReference>
<comment type="subcellular location">
    <subcellularLocation>
        <location evidence="1">Nucleus</location>
        <location evidence="1">Nucleolus</location>
    </subcellularLocation>
</comment>
<dbReference type="GO" id="GO:0003724">
    <property type="term" value="F:RNA helicase activity"/>
    <property type="evidence" value="ECO:0007669"/>
    <property type="project" value="UniProtKB-EC"/>
</dbReference>
<keyword evidence="8" id="KW-0694">RNA-binding</keyword>
<dbReference type="PANTHER" id="PTHR47959:SF15">
    <property type="entry name" value="RNA HELICASE"/>
    <property type="match status" value="1"/>
</dbReference>
<dbReference type="InterPro" id="IPR050079">
    <property type="entry name" value="DEAD_box_RNA_helicase"/>
</dbReference>
<evidence type="ECO:0000256" key="16">
    <source>
        <dbReference type="SAM" id="MobiDB-lite"/>
    </source>
</evidence>
<keyword evidence="21" id="KW-1185">Reference proteome</keyword>
<comment type="subunit">
    <text evidence="12">Interacts with the U3 snoRNA and is associated with the 90S and 40S pre-ribosomes.</text>
</comment>
<keyword evidence="6 15" id="KW-0347">Helicase</keyword>
<evidence type="ECO:0000313" key="20">
    <source>
        <dbReference type="EMBL" id="GME67055.1"/>
    </source>
</evidence>
<feature type="domain" description="Helicase ATP-binding" evidence="17">
    <location>
        <begin position="165"/>
        <end position="356"/>
    </location>
</feature>
<evidence type="ECO:0000256" key="15">
    <source>
        <dbReference type="RuleBase" id="RU000492"/>
    </source>
</evidence>
<evidence type="ECO:0000256" key="14">
    <source>
        <dbReference type="PROSITE-ProRule" id="PRU00552"/>
    </source>
</evidence>
<protein>
    <recommendedName>
        <fullName evidence="2">RNA helicase</fullName>
        <ecNumber evidence="2">3.6.4.13</ecNumber>
    </recommendedName>
</protein>